<evidence type="ECO:0000313" key="2">
    <source>
        <dbReference type="Proteomes" id="UP001054945"/>
    </source>
</evidence>
<evidence type="ECO:0008006" key="3">
    <source>
        <dbReference type="Google" id="ProtNLM"/>
    </source>
</evidence>
<dbReference type="EMBL" id="BPLR01017751">
    <property type="protein sequence ID" value="GIY94151.1"/>
    <property type="molecule type" value="Genomic_DNA"/>
</dbReference>
<reference evidence="1 2" key="1">
    <citation type="submission" date="2021-06" db="EMBL/GenBank/DDBJ databases">
        <title>Caerostris extrusa draft genome.</title>
        <authorList>
            <person name="Kono N."/>
            <person name="Arakawa K."/>
        </authorList>
    </citation>
    <scope>NUCLEOTIDE SEQUENCE [LARGE SCALE GENOMIC DNA]</scope>
</reference>
<proteinExistence type="predicted"/>
<gene>
    <name evidence="1" type="ORF">CEXT_457721</name>
</gene>
<dbReference type="AlphaFoldDB" id="A0AAV4XGQ8"/>
<protein>
    <recommendedName>
        <fullName evidence="3">Secreted protein</fullName>
    </recommendedName>
</protein>
<dbReference type="Proteomes" id="UP001054945">
    <property type="component" value="Unassembled WGS sequence"/>
</dbReference>
<evidence type="ECO:0000313" key="1">
    <source>
        <dbReference type="EMBL" id="GIY94151.1"/>
    </source>
</evidence>
<sequence>MPHRRKRSLLATWKFTLIFNPVFRCSPTELSTFVDGLLVCRVSLTHMVDSLTNDTRNGFGWRFERNFPHFNELSATRTDSVLFEVGMPHRCKKIFISNMEIHFGFLTQFPLLSY</sequence>
<comment type="caution">
    <text evidence="1">The sequence shown here is derived from an EMBL/GenBank/DDBJ whole genome shotgun (WGS) entry which is preliminary data.</text>
</comment>
<accession>A0AAV4XGQ8</accession>
<keyword evidence="2" id="KW-1185">Reference proteome</keyword>
<organism evidence="1 2">
    <name type="scientific">Caerostris extrusa</name>
    <name type="common">Bark spider</name>
    <name type="synonym">Caerostris bankana</name>
    <dbReference type="NCBI Taxonomy" id="172846"/>
    <lineage>
        <taxon>Eukaryota</taxon>
        <taxon>Metazoa</taxon>
        <taxon>Ecdysozoa</taxon>
        <taxon>Arthropoda</taxon>
        <taxon>Chelicerata</taxon>
        <taxon>Arachnida</taxon>
        <taxon>Araneae</taxon>
        <taxon>Araneomorphae</taxon>
        <taxon>Entelegynae</taxon>
        <taxon>Araneoidea</taxon>
        <taxon>Araneidae</taxon>
        <taxon>Caerostris</taxon>
    </lineage>
</organism>
<name>A0AAV4XGQ8_CAEEX</name>